<reference evidence="1 2" key="1">
    <citation type="submission" date="2024-04" db="EMBL/GenBank/DDBJ databases">
        <title>Tritrichomonas musculus Genome.</title>
        <authorList>
            <person name="Alves-Ferreira E."/>
            <person name="Grigg M."/>
            <person name="Lorenzi H."/>
            <person name="Galac M."/>
        </authorList>
    </citation>
    <scope>NUCLEOTIDE SEQUENCE [LARGE SCALE GENOMIC DNA]</scope>
    <source>
        <strain evidence="1 2">EAF2021</strain>
    </source>
</reference>
<sequence length="75" mass="8894">MEEKIQFFKAENLRLAKQIAEKKRSLSSFDDKLAPWLIEKNYYLQVLENISKVVEIEPKLKEIQEILDAEPEKSE</sequence>
<name>A0ABR2KF26_9EUKA</name>
<protein>
    <submittedName>
        <fullName evidence="1">Uncharacterized protein</fullName>
    </submittedName>
</protein>
<evidence type="ECO:0000313" key="2">
    <source>
        <dbReference type="Proteomes" id="UP001470230"/>
    </source>
</evidence>
<proteinExistence type="predicted"/>
<comment type="caution">
    <text evidence="1">The sequence shown here is derived from an EMBL/GenBank/DDBJ whole genome shotgun (WGS) entry which is preliminary data.</text>
</comment>
<gene>
    <name evidence="1" type="ORF">M9Y10_034487</name>
</gene>
<organism evidence="1 2">
    <name type="scientific">Tritrichomonas musculus</name>
    <dbReference type="NCBI Taxonomy" id="1915356"/>
    <lineage>
        <taxon>Eukaryota</taxon>
        <taxon>Metamonada</taxon>
        <taxon>Parabasalia</taxon>
        <taxon>Tritrichomonadida</taxon>
        <taxon>Tritrichomonadidae</taxon>
        <taxon>Tritrichomonas</taxon>
    </lineage>
</organism>
<dbReference type="EMBL" id="JAPFFF010000005">
    <property type="protein sequence ID" value="KAK8889733.1"/>
    <property type="molecule type" value="Genomic_DNA"/>
</dbReference>
<evidence type="ECO:0000313" key="1">
    <source>
        <dbReference type="EMBL" id="KAK8889733.1"/>
    </source>
</evidence>
<accession>A0ABR2KF26</accession>
<keyword evidence="2" id="KW-1185">Reference proteome</keyword>
<dbReference type="Proteomes" id="UP001470230">
    <property type="component" value="Unassembled WGS sequence"/>
</dbReference>